<evidence type="ECO:0000313" key="2">
    <source>
        <dbReference type="Proteomes" id="UP000054217"/>
    </source>
</evidence>
<keyword evidence="2" id="KW-1185">Reference proteome</keyword>
<organism evidence="1 2">
    <name type="scientific">Pisolithus tinctorius Marx 270</name>
    <dbReference type="NCBI Taxonomy" id="870435"/>
    <lineage>
        <taxon>Eukaryota</taxon>
        <taxon>Fungi</taxon>
        <taxon>Dikarya</taxon>
        <taxon>Basidiomycota</taxon>
        <taxon>Agaricomycotina</taxon>
        <taxon>Agaricomycetes</taxon>
        <taxon>Agaricomycetidae</taxon>
        <taxon>Boletales</taxon>
        <taxon>Sclerodermatineae</taxon>
        <taxon>Pisolithaceae</taxon>
        <taxon>Pisolithus</taxon>
    </lineage>
</organism>
<gene>
    <name evidence="1" type="ORF">M404DRAFT_822941</name>
</gene>
<dbReference type="AlphaFoldDB" id="A0A0C3NUB3"/>
<dbReference type="HOGENOM" id="CLU_2850675_0_0_1"/>
<dbReference type="EMBL" id="KN832009">
    <property type="protein sequence ID" value="KIN99035.1"/>
    <property type="molecule type" value="Genomic_DNA"/>
</dbReference>
<dbReference type="InParanoid" id="A0A0C3NUB3"/>
<protein>
    <submittedName>
        <fullName evidence="1">Uncharacterized protein</fullName>
    </submittedName>
</protein>
<dbReference type="Proteomes" id="UP000054217">
    <property type="component" value="Unassembled WGS sequence"/>
</dbReference>
<proteinExistence type="predicted"/>
<accession>A0A0C3NUB3</accession>
<reference evidence="2" key="2">
    <citation type="submission" date="2015-01" db="EMBL/GenBank/DDBJ databases">
        <title>Evolutionary Origins and Diversification of the Mycorrhizal Mutualists.</title>
        <authorList>
            <consortium name="DOE Joint Genome Institute"/>
            <consortium name="Mycorrhizal Genomics Consortium"/>
            <person name="Kohler A."/>
            <person name="Kuo A."/>
            <person name="Nagy L.G."/>
            <person name="Floudas D."/>
            <person name="Copeland A."/>
            <person name="Barry K.W."/>
            <person name="Cichocki N."/>
            <person name="Veneault-Fourrey C."/>
            <person name="LaButti K."/>
            <person name="Lindquist E.A."/>
            <person name="Lipzen A."/>
            <person name="Lundell T."/>
            <person name="Morin E."/>
            <person name="Murat C."/>
            <person name="Riley R."/>
            <person name="Ohm R."/>
            <person name="Sun H."/>
            <person name="Tunlid A."/>
            <person name="Henrissat B."/>
            <person name="Grigoriev I.V."/>
            <person name="Hibbett D.S."/>
            <person name="Martin F."/>
        </authorList>
    </citation>
    <scope>NUCLEOTIDE SEQUENCE [LARGE SCALE GENOMIC DNA]</scope>
    <source>
        <strain evidence="2">Marx 270</strain>
    </source>
</reference>
<evidence type="ECO:0000313" key="1">
    <source>
        <dbReference type="EMBL" id="KIN99035.1"/>
    </source>
</evidence>
<reference evidence="1 2" key="1">
    <citation type="submission" date="2014-04" db="EMBL/GenBank/DDBJ databases">
        <authorList>
            <consortium name="DOE Joint Genome Institute"/>
            <person name="Kuo A."/>
            <person name="Kohler A."/>
            <person name="Costa M.D."/>
            <person name="Nagy L.G."/>
            <person name="Floudas D."/>
            <person name="Copeland A."/>
            <person name="Barry K.W."/>
            <person name="Cichocki N."/>
            <person name="Veneault-Fourrey C."/>
            <person name="LaButti K."/>
            <person name="Lindquist E.A."/>
            <person name="Lipzen A."/>
            <person name="Lundell T."/>
            <person name="Morin E."/>
            <person name="Murat C."/>
            <person name="Sun H."/>
            <person name="Tunlid A."/>
            <person name="Henrissat B."/>
            <person name="Grigoriev I.V."/>
            <person name="Hibbett D.S."/>
            <person name="Martin F."/>
            <person name="Nordberg H.P."/>
            <person name="Cantor M.N."/>
            <person name="Hua S.X."/>
        </authorList>
    </citation>
    <scope>NUCLEOTIDE SEQUENCE [LARGE SCALE GENOMIC DNA]</scope>
    <source>
        <strain evidence="1 2">Marx 270</strain>
    </source>
</reference>
<sequence>MYIINSVLRADSLRSVTGLTQRRAIFPVNCGDGLVQIRLRSLEGNISIMVTGRRRDTRPTNMFVD</sequence>
<name>A0A0C3NUB3_PISTI</name>